<feature type="transmembrane region" description="Helical" evidence="1">
    <location>
        <begin position="259"/>
        <end position="278"/>
    </location>
</feature>
<dbReference type="OrthoDB" id="9809196at2"/>
<dbReference type="AlphaFoldDB" id="A0A0C1UBX5"/>
<dbReference type="Pfam" id="PF13687">
    <property type="entry name" value="DUF4153"/>
    <property type="match status" value="1"/>
</dbReference>
<dbReference type="RefSeq" id="WP_039635842.1">
    <property type="nucleotide sequence ID" value="NZ_AYSO01000020.1"/>
</dbReference>
<dbReference type="Proteomes" id="UP000031366">
    <property type="component" value="Unassembled WGS sequence"/>
</dbReference>
<dbReference type="STRING" id="29341.RSJ17_18255"/>
<feature type="transmembrane region" description="Helical" evidence="1">
    <location>
        <begin position="290"/>
        <end position="308"/>
    </location>
</feature>
<feature type="transmembrane region" description="Helical" evidence="1">
    <location>
        <begin position="55"/>
        <end position="74"/>
    </location>
</feature>
<keyword evidence="1" id="KW-1133">Transmembrane helix</keyword>
<reference evidence="2 3" key="1">
    <citation type="journal article" date="2015" name="Infect. Genet. Evol.">
        <title>Genomic sequences of six botulinum neurotoxin-producing strains representing three clostridial species illustrate the mobility and diversity of botulinum neurotoxin genes.</title>
        <authorList>
            <person name="Smith T.J."/>
            <person name="Hill K.K."/>
            <person name="Xie G."/>
            <person name="Foley B.T."/>
            <person name="Williamson C.H."/>
            <person name="Foster J.T."/>
            <person name="Johnson S.L."/>
            <person name="Chertkov O."/>
            <person name="Teshima H."/>
            <person name="Gibbons H.S."/>
            <person name="Johnsky L.A."/>
            <person name="Karavis M.A."/>
            <person name="Smith L.A."/>
        </authorList>
    </citation>
    <scope>NUCLEOTIDE SEQUENCE [LARGE SCALE GENOMIC DNA]</scope>
    <source>
        <strain evidence="2 3">CDC 2741</strain>
    </source>
</reference>
<keyword evidence="3" id="KW-1185">Reference proteome</keyword>
<evidence type="ECO:0000256" key="1">
    <source>
        <dbReference type="SAM" id="Phobius"/>
    </source>
</evidence>
<proteinExistence type="predicted"/>
<accession>A0A0C1UBX5</accession>
<feature type="transmembrane region" description="Helical" evidence="1">
    <location>
        <begin position="145"/>
        <end position="170"/>
    </location>
</feature>
<evidence type="ECO:0000313" key="3">
    <source>
        <dbReference type="Proteomes" id="UP000031366"/>
    </source>
</evidence>
<feature type="transmembrane region" description="Helical" evidence="1">
    <location>
        <begin position="86"/>
        <end position="103"/>
    </location>
</feature>
<keyword evidence="1" id="KW-0472">Membrane</keyword>
<keyword evidence="1" id="KW-0812">Transmembrane</keyword>
<feature type="transmembrane region" description="Helical" evidence="1">
    <location>
        <begin position="21"/>
        <end position="43"/>
    </location>
</feature>
<evidence type="ECO:0008006" key="4">
    <source>
        <dbReference type="Google" id="ProtNLM"/>
    </source>
</evidence>
<name>A0A0C1UBX5_9CLOT</name>
<comment type="caution">
    <text evidence="2">The sequence shown here is derived from an EMBL/GenBank/DDBJ whole genome shotgun (WGS) entry which is preliminary data.</text>
</comment>
<dbReference type="EMBL" id="AYSO01000020">
    <property type="protein sequence ID" value="KIE45045.1"/>
    <property type="molecule type" value="Genomic_DNA"/>
</dbReference>
<feature type="transmembrane region" description="Helical" evidence="1">
    <location>
        <begin position="345"/>
        <end position="366"/>
    </location>
</feature>
<protein>
    <recommendedName>
        <fullName evidence="4">DUF4153 domain-containing protein</fullName>
    </recommendedName>
</protein>
<evidence type="ECO:0000313" key="2">
    <source>
        <dbReference type="EMBL" id="KIE45045.1"/>
    </source>
</evidence>
<feature type="transmembrane region" description="Helical" evidence="1">
    <location>
        <begin position="320"/>
        <end position="338"/>
    </location>
</feature>
<feature type="transmembrane region" description="Helical" evidence="1">
    <location>
        <begin position="115"/>
        <end position="133"/>
    </location>
</feature>
<gene>
    <name evidence="2" type="ORF">U732_154</name>
</gene>
<feature type="transmembrane region" description="Helical" evidence="1">
    <location>
        <begin position="182"/>
        <end position="201"/>
    </location>
</feature>
<dbReference type="InterPro" id="IPR025291">
    <property type="entry name" value="DUF4153"/>
</dbReference>
<sequence>MKFKEFAKNISSGIKNSIKRFPVSIALSLCCAILLIYISELGYDANPDIRENLMKLVRIFALGIPLSLCIKLFFERLEEYKRITIFLTYIGGAILLILYYLFLLNDFKMVSMTRYFSVTLILYLTFLFIPYISKKDNFELYVIKVFTSFFTTFIYSIVLYLGLCAILFTVNKLLGINVEYQIYYYTWLIVSLVFAPCFFLAGVPYKNRAFTLKDYPKLLKILILYIIIPLITIYTAILYIYFIKIIITWKWPQGLVSHLVLWYSVITAAVLFFIYPFIENNSWAKTLMKVFPKVLIPLIVMMFFSIGIRISAYGVTENRYYVVILGLWVFLIMLYFSICKKFKNIILPMSLAIIILISTFGPFSSYSISKYSQNKRFTNILNKNSMISEGEIIPNSNISTEDKNQISSILSYFNNKHSLSDVKYLPKNFKIQDIDSVFGFSYIENEYNSLIYYTYFNNYEDRIPLEIKDYDYLIDSEILNTNNSSANELNAEFIPESGIVKITRSGDELYSKDLNEFTKKLIDKYGINNGGQGIDLKEMTFEDENEKIKVKFLFSQISGSKDSSTGKIESHGNDFYILLKLK</sequence>
<organism evidence="2 3">
    <name type="scientific">Clostridium argentinense CDC 2741</name>
    <dbReference type="NCBI Taxonomy" id="1418104"/>
    <lineage>
        <taxon>Bacteria</taxon>
        <taxon>Bacillati</taxon>
        <taxon>Bacillota</taxon>
        <taxon>Clostridia</taxon>
        <taxon>Eubacteriales</taxon>
        <taxon>Clostridiaceae</taxon>
        <taxon>Clostridium</taxon>
    </lineage>
</organism>
<feature type="transmembrane region" description="Helical" evidence="1">
    <location>
        <begin position="222"/>
        <end position="247"/>
    </location>
</feature>